<evidence type="ECO:0000256" key="1">
    <source>
        <dbReference type="SAM" id="MobiDB-lite"/>
    </source>
</evidence>
<accession>A0ABR3DKE2</accession>
<sequence length="150" mass="16736">MEAVQTGDKLMEAIASADESTLRAFNAAKGGSSGSKRKATSPVHICVECGQAFEEDDNKKECRYHSGIIRTWDDWNEDCHGYMDSEENRRNPDLLGGFVYPCCNKRADEAEGCKLGYHRAANSKRGRCDVDDSADDKDEGEDDEEQEEDE</sequence>
<reference evidence="2 3" key="1">
    <citation type="submission" date="2023-09" db="EMBL/GenBank/DDBJ databases">
        <title>Multi-omics analysis of a traditional fermented food reveals byproduct-associated fungal strains for waste-to-food upcycling.</title>
        <authorList>
            <consortium name="Lawrence Berkeley National Laboratory"/>
            <person name="Rekdal V.M."/>
            <person name="Villalobos-Escobedo J.M."/>
            <person name="Rodriguez-Valeron N."/>
            <person name="Garcia M.O."/>
            <person name="Vasquez D.P."/>
            <person name="Damayanti I."/>
            <person name="Sorensen P.M."/>
            <person name="Baidoo E.E."/>
            <person name="De Carvalho A.C."/>
            <person name="Riley R."/>
            <person name="Lipzen A."/>
            <person name="He G."/>
            <person name="Yan M."/>
            <person name="Haridas S."/>
            <person name="Daum C."/>
            <person name="Yoshinaga Y."/>
            <person name="Ng V."/>
            <person name="Grigoriev I.V."/>
            <person name="Munk R."/>
            <person name="Nuraida L."/>
            <person name="Wijaya C.H."/>
            <person name="Morales P.-C."/>
            <person name="Keasling J.D."/>
        </authorList>
    </citation>
    <scope>NUCLEOTIDE SEQUENCE [LARGE SCALE GENOMIC DNA]</scope>
    <source>
        <strain evidence="2 3">FGSC 2613</strain>
    </source>
</reference>
<dbReference type="Proteomes" id="UP001451303">
    <property type="component" value="Unassembled WGS sequence"/>
</dbReference>
<proteinExistence type="predicted"/>
<evidence type="ECO:0008006" key="4">
    <source>
        <dbReference type="Google" id="ProtNLM"/>
    </source>
</evidence>
<feature type="region of interest" description="Disordered" evidence="1">
    <location>
        <begin position="122"/>
        <end position="150"/>
    </location>
</feature>
<feature type="compositionally biased region" description="Acidic residues" evidence="1">
    <location>
        <begin position="131"/>
        <end position="150"/>
    </location>
</feature>
<name>A0ABR3DKE2_NEUIN</name>
<protein>
    <recommendedName>
        <fullName evidence="4">C2H2-type domain-containing protein</fullName>
    </recommendedName>
</protein>
<evidence type="ECO:0000313" key="3">
    <source>
        <dbReference type="Proteomes" id="UP001451303"/>
    </source>
</evidence>
<organism evidence="2 3">
    <name type="scientific">Neurospora intermedia</name>
    <dbReference type="NCBI Taxonomy" id="5142"/>
    <lineage>
        <taxon>Eukaryota</taxon>
        <taxon>Fungi</taxon>
        <taxon>Dikarya</taxon>
        <taxon>Ascomycota</taxon>
        <taxon>Pezizomycotina</taxon>
        <taxon>Sordariomycetes</taxon>
        <taxon>Sordariomycetidae</taxon>
        <taxon>Sordariales</taxon>
        <taxon>Sordariaceae</taxon>
        <taxon>Neurospora</taxon>
    </lineage>
</organism>
<dbReference type="PANTHER" id="PTHR38167:SF1">
    <property type="entry name" value="C2H2-TYPE DOMAIN-CONTAINING PROTEIN"/>
    <property type="match status" value="1"/>
</dbReference>
<evidence type="ECO:0000313" key="2">
    <source>
        <dbReference type="EMBL" id="KAL0473144.1"/>
    </source>
</evidence>
<dbReference type="PANTHER" id="PTHR38167">
    <property type="entry name" value="C2H2-TYPE DOMAIN-CONTAINING PROTEIN"/>
    <property type="match status" value="1"/>
</dbReference>
<keyword evidence="3" id="KW-1185">Reference proteome</keyword>
<comment type="caution">
    <text evidence="2">The sequence shown here is derived from an EMBL/GenBank/DDBJ whole genome shotgun (WGS) entry which is preliminary data.</text>
</comment>
<gene>
    <name evidence="2" type="ORF">QR685DRAFT_569248</name>
</gene>
<dbReference type="EMBL" id="JAVLET010000002">
    <property type="protein sequence ID" value="KAL0473144.1"/>
    <property type="molecule type" value="Genomic_DNA"/>
</dbReference>